<dbReference type="InterPro" id="IPR011527">
    <property type="entry name" value="ABC1_TM_dom"/>
</dbReference>
<dbReference type="RefSeq" id="WP_377857537.1">
    <property type="nucleotide sequence ID" value="NZ_JBHLZU010000020.1"/>
</dbReference>
<dbReference type="InterPro" id="IPR003439">
    <property type="entry name" value="ABC_transporter-like_ATP-bd"/>
</dbReference>
<dbReference type="InterPro" id="IPR036640">
    <property type="entry name" value="ABC1_TM_sf"/>
</dbReference>
<evidence type="ECO:0000256" key="4">
    <source>
        <dbReference type="ARBA" id="ARBA00022741"/>
    </source>
</evidence>
<dbReference type="SMART" id="SM00382">
    <property type="entry name" value="AAA"/>
    <property type="match status" value="2"/>
</dbReference>
<accession>A0ABV6A694</accession>
<evidence type="ECO:0000259" key="10">
    <source>
        <dbReference type="PROSITE" id="PS50893"/>
    </source>
</evidence>
<comment type="caution">
    <text evidence="12">The sequence shown here is derived from an EMBL/GenBank/DDBJ whole genome shotgun (WGS) entry which is preliminary data.</text>
</comment>
<evidence type="ECO:0000256" key="8">
    <source>
        <dbReference type="SAM" id="MobiDB-lite"/>
    </source>
</evidence>
<dbReference type="PROSITE" id="PS50893">
    <property type="entry name" value="ABC_TRANSPORTER_2"/>
    <property type="match status" value="2"/>
</dbReference>
<dbReference type="Gene3D" id="1.20.1560.10">
    <property type="entry name" value="ABC transporter type 1, transmembrane domain"/>
    <property type="match status" value="2"/>
</dbReference>
<dbReference type="InterPro" id="IPR003593">
    <property type="entry name" value="AAA+_ATPase"/>
</dbReference>
<feature type="compositionally biased region" description="Low complexity" evidence="8">
    <location>
        <begin position="1110"/>
        <end position="1121"/>
    </location>
</feature>
<dbReference type="Pfam" id="PF00005">
    <property type="entry name" value="ABC_tran"/>
    <property type="match status" value="1"/>
</dbReference>
<feature type="transmembrane region" description="Helical" evidence="9">
    <location>
        <begin position="697"/>
        <end position="714"/>
    </location>
</feature>
<evidence type="ECO:0000256" key="9">
    <source>
        <dbReference type="SAM" id="Phobius"/>
    </source>
</evidence>
<keyword evidence="7 9" id="KW-0472">Membrane</keyword>
<dbReference type="GO" id="GO:0005524">
    <property type="term" value="F:ATP binding"/>
    <property type="evidence" value="ECO:0007669"/>
    <property type="project" value="UniProtKB-KW"/>
</dbReference>
<feature type="transmembrane region" description="Helical" evidence="9">
    <location>
        <begin position="560"/>
        <end position="580"/>
    </location>
</feature>
<feature type="transmembrane region" description="Helical" evidence="9">
    <location>
        <begin position="780"/>
        <end position="800"/>
    </location>
</feature>
<evidence type="ECO:0000259" key="11">
    <source>
        <dbReference type="PROSITE" id="PS50929"/>
    </source>
</evidence>
<keyword evidence="4" id="KW-0547">Nucleotide-binding</keyword>
<dbReference type="SUPFAM" id="SSF52540">
    <property type="entry name" value="P-loop containing nucleoside triphosphate hydrolases"/>
    <property type="match status" value="2"/>
</dbReference>
<proteinExistence type="predicted"/>
<evidence type="ECO:0000313" key="13">
    <source>
        <dbReference type="Proteomes" id="UP001589693"/>
    </source>
</evidence>
<evidence type="ECO:0000256" key="1">
    <source>
        <dbReference type="ARBA" id="ARBA00004651"/>
    </source>
</evidence>
<dbReference type="InterPro" id="IPR050173">
    <property type="entry name" value="ABC_transporter_C-like"/>
</dbReference>
<feature type="region of interest" description="Disordered" evidence="8">
    <location>
        <begin position="1104"/>
        <end position="1132"/>
    </location>
</feature>
<feature type="transmembrane region" description="Helical" evidence="9">
    <location>
        <begin position="806"/>
        <end position="828"/>
    </location>
</feature>
<feature type="domain" description="ABC transmembrane type-1" evidence="11">
    <location>
        <begin position="568"/>
        <end position="740"/>
    </location>
</feature>
<evidence type="ECO:0000256" key="7">
    <source>
        <dbReference type="ARBA" id="ARBA00023136"/>
    </source>
</evidence>
<sequence>MPWVLRRSLDVLDRSDDLAVLVPAAGSLTLVIVVQAVLRWLNTAHVRRLVLVVELLVQRLVFRRLQRVDARWCRERQATTLTYLVSYPQQLSQLAFVVEFVINSLLVVAVTGYLAVAFGAVVVVPLLVVVLVTVVLQRLVFLTNRVEYEYLKIDRDRGNLIELLARRWQDIRRQQLEGQLLASVAEVRQRQHRVLRRRAPLATTTLALQDTFVTFVSLAVVGAVMWFSGAASVADVFALLVSVRVLLGAVRGNLLTYDSLRDAAETTPEIDALFTEAPECDGAEASPARAGAVRISLPGSPVMEIEPGERVLVICEDSSGSALLRGLAAEAGGRRVLVEKGQPLFDGPVAEVVTLWDKQVDEQRYVSALRASGLLTDVAERAGGDAALLSGTESRLSEGQTVRLSLAQALYARPDVLLLDDVFVPLDHARATQVAGELLAPGNAWGTRILTSSRLELVRHVDRVLVVGRTGGVLVTREQLASGERSDTVTGLLGADLPARLAQILAVETDSATRTGDEDAVAKARTFSFEGERAVVSDEAFEVTSGQLPRVRDFLRNGRALFSLPQMAVLLAAVAVFVAAELGVGLLLGATGPVAAQSDPLGWMVVLALAAVVGAVARYAVVFAAPGTAIDLLHNAIFRSLLLSPLEARRTGVMGRLARDFFVLEMQTPNQYTSLVAAVVQALGAILVVVIATPATVLVLVPIALAAIVVYRQSRVVVQAGARLAAAIRAPLLTFASGALDSEGYRRSPVIRSALAERFADLAGLRAAALNRIDLASFRVLLMIELMGVAVFCAALWGAVLLAGPVAVPIAFLVYATYTFSAEICALVERLQKADTMSAHFSRLSDMLGETTLPRRDQVAREVPKRPKALYASLVTGATKTGGGAGPALSTHRLSVRFDDGRAVLDDVSLCVEGGSTIAVVGPSGMGKSTLLEVLAGFRKPSSGQVLVHGQEPDLLSDGTRQQLQYVQSDVPLFPLTVHGFLDPWSEQDESALRHQLDEVYRALRAPAPALEAPMSELELGRRQVLNIVRALLREPRVLLLDEATSALDSGRERTVIEYVRDHTLRLTCLVVMHRSDNHTCFDELGELTPRGLVLKAVAQDGSEPRMAAHHSASAAVMSVAPSQTGNPPTSR</sequence>
<evidence type="ECO:0000313" key="12">
    <source>
        <dbReference type="EMBL" id="MFB9907441.1"/>
    </source>
</evidence>
<evidence type="ECO:0000256" key="2">
    <source>
        <dbReference type="ARBA" id="ARBA00022448"/>
    </source>
</evidence>
<name>A0ABV6A694_9PSEU</name>
<feature type="transmembrane region" description="Helical" evidence="9">
    <location>
        <begin position="94"/>
        <end position="116"/>
    </location>
</feature>
<keyword evidence="2" id="KW-0813">Transport</keyword>
<keyword evidence="13" id="KW-1185">Reference proteome</keyword>
<feature type="compositionally biased region" description="Polar residues" evidence="8">
    <location>
        <begin position="1122"/>
        <end position="1132"/>
    </location>
</feature>
<feature type="transmembrane region" description="Helical" evidence="9">
    <location>
        <begin position="600"/>
        <end position="621"/>
    </location>
</feature>
<dbReference type="Gene3D" id="3.40.50.300">
    <property type="entry name" value="P-loop containing nucleotide triphosphate hydrolases"/>
    <property type="match status" value="2"/>
</dbReference>
<gene>
    <name evidence="12" type="ORF">ACFFQA_26195</name>
</gene>
<keyword evidence="5 12" id="KW-0067">ATP-binding</keyword>
<evidence type="ECO:0000256" key="6">
    <source>
        <dbReference type="ARBA" id="ARBA00022989"/>
    </source>
</evidence>
<dbReference type="PROSITE" id="PS50929">
    <property type="entry name" value="ABC_TM1F"/>
    <property type="match status" value="2"/>
</dbReference>
<dbReference type="EMBL" id="JBHLZU010000020">
    <property type="protein sequence ID" value="MFB9907441.1"/>
    <property type="molecule type" value="Genomic_DNA"/>
</dbReference>
<protein>
    <submittedName>
        <fullName evidence="12">ATP-binding cassette domain-containing protein</fullName>
    </submittedName>
</protein>
<dbReference type="PANTHER" id="PTHR24223">
    <property type="entry name" value="ATP-BINDING CASSETTE SUB-FAMILY C"/>
    <property type="match status" value="1"/>
</dbReference>
<comment type="subcellular location">
    <subcellularLocation>
        <location evidence="1">Cell membrane</location>
        <topology evidence="1">Multi-pass membrane protein</topology>
    </subcellularLocation>
</comment>
<evidence type="ECO:0000256" key="3">
    <source>
        <dbReference type="ARBA" id="ARBA00022692"/>
    </source>
</evidence>
<dbReference type="Proteomes" id="UP001589693">
    <property type="component" value="Unassembled WGS sequence"/>
</dbReference>
<evidence type="ECO:0000256" key="5">
    <source>
        <dbReference type="ARBA" id="ARBA00022840"/>
    </source>
</evidence>
<reference evidence="12 13" key="1">
    <citation type="submission" date="2024-09" db="EMBL/GenBank/DDBJ databases">
        <authorList>
            <person name="Sun Q."/>
            <person name="Mori K."/>
        </authorList>
    </citation>
    <scope>NUCLEOTIDE SEQUENCE [LARGE SCALE GENOMIC DNA]</scope>
    <source>
        <strain evidence="12 13">TBRC 7907</strain>
    </source>
</reference>
<feature type="domain" description="ABC transporter" evidence="10">
    <location>
        <begin position="255"/>
        <end position="494"/>
    </location>
</feature>
<dbReference type="SUPFAM" id="SSF90123">
    <property type="entry name" value="ABC transporter transmembrane region"/>
    <property type="match status" value="2"/>
</dbReference>
<keyword evidence="3 9" id="KW-0812">Transmembrane</keyword>
<feature type="domain" description="ABC transporter" evidence="10">
    <location>
        <begin position="889"/>
        <end position="1116"/>
    </location>
</feature>
<organism evidence="12 13">
    <name type="scientific">Allokutzneria oryzae</name>
    <dbReference type="NCBI Taxonomy" id="1378989"/>
    <lineage>
        <taxon>Bacteria</taxon>
        <taxon>Bacillati</taxon>
        <taxon>Actinomycetota</taxon>
        <taxon>Actinomycetes</taxon>
        <taxon>Pseudonocardiales</taxon>
        <taxon>Pseudonocardiaceae</taxon>
        <taxon>Allokutzneria</taxon>
    </lineage>
</organism>
<feature type="transmembrane region" description="Helical" evidence="9">
    <location>
        <begin position="20"/>
        <end position="41"/>
    </location>
</feature>
<dbReference type="InterPro" id="IPR027417">
    <property type="entry name" value="P-loop_NTPase"/>
</dbReference>
<feature type="domain" description="ABC transmembrane type-1" evidence="11">
    <location>
        <begin position="1"/>
        <end position="251"/>
    </location>
</feature>
<keyword evidence="6 9" id="KW-1133">Transmembrane helix</keyword>
<feature type="transmembrane region" description="Helical" evidence="9">
    <location>
        <begin position="122"/>
        <end position="142"/>
    </location>
</feature>